<feature type="domain" description="PTS EIIC type-1" evidence="15">
    <location>
        <begin position="114"/>
        <end position="468"/>
    </location>
</feature>
<reference evidence="17" key="1">
    <citation type="submission" date="2016-10" db="EMBL/GenBank/DDBJ databases">
        <authorList>
            <person name="Varghese N."/>
            <person name="Submissions S."/>
        </authorList>
    </citation>
    <scope>NUCLEOTIDE SEQUENCE [LARGE SCALE GENOMIC DNA]</scope>
    <source>
        <strain evidence="17">CGMCC 1.11012</strain>
    </source>
</reference>
<dbReference type="GO" id="GO:0016301">
    <property type="term" value="F:kinase activity"/>
    <property type="evidence" value="ECO:0007669"/>
    <property type="project" value="UniProtKB-KW"/>
</dbReference>
<dbReference type="OrthoDB" id="2957988at2"/>
<feature type="transmembrane region" description="Helical" evidence="12">
    <location>
        <begin position="218"/>
        <end position="238"/>
    </location>
</feature>
<dbReference type="InterPro" id="IPR003352">
    <property type="entry name" value="PTS_EIIC"/>
</dbReference>
<dbReference type="InterPro" id="IPR011297">
    <property type="entry name" value="PTS_IIABC_b_glu"/>
</dbReference>
<dbReference type="PANTHER" id="PTHR30175">
    <property type="entry name" value="PHOSPHOTRANSFERASE SYSTEM TRANSPORT PROTEIN"/>
    <property type="match status" value="1"/>
</dbReference>
<evidence type="ECO:0000256" key="6">
    <source>
        <dbReference type="ARBA" id="ARBA00022683"/>
    </source>
</evidence>
<keyword evidence="4" id="KW-0762">Sugar transport</keyword>
<evidence type="ECO:0000256" key="8">
    <source>
        <dbReference type="ARBA" id="ARBA00022777"/>
    </source>
</evidence>
<keyword evidence="6" id="KW-0598">Phosphotransferase system</keyword>
<dbReference type="Gene3D" id="2.70.70.10">
    <property type="entry name" value="Glucose Permease (Domain IIA)"/>
    <property type="match status" value="1"/>
</dbReference>
<dbReference type="CDD" id="cd00212">
    <property type="entry name" value="PTS_IIB_glc"/>
    <property type="match status" value="1"/>
</dbReference>
<keyword evidence="8" id="KW-0418">Kinase</keyword>
<evidence type="ECO:0000259" key="14">
    <source>
        <dbReference type="PROSITE" id="PS51098"/>
    </source>
</evidence>
<dbReference type="SUPFAM" id="SSF55604">
    <property type="entry name" value="Glucose permease domain IIB"/>
    <property type="match status" value="1"/>
</dbReference>
<evidence type="ECO:0000256" key="3">
    <source>
        <dbReference type="ARBA" id="ARBA00022475"/>
    </source>
</evidence>
<dbReference type="GO" id="GO:0008982">
    <property type="term" value="F:protein-N(PI)-phosphohistidine-sugar phosphotransferase activity"/>
    <property type="evidence" value="ECO:0007669"/>
    <property type="project" value="InterPro"/>
</dbReference>
<evidence type="ECO:0000313" key="16">
    <source>
        <dbReference type="EMBL" id="SDK55769.1"/>
    </source>
</evidence>
<feature type="transmembrane region" description="Helical" evidence="12">
    <location>
        <begin position="119"/>
        <end position="143"/>
    </location>
</feature>
<dbReference type="InterPro" id="IPR036878">
    <property type="entry name" value="Glu_permease_IIB"/>
</dbReference>
<name>A0A1G9CVW1_9BACL</name>
<dbReference type="GO" id="GO:0009401">
    <property type="term" value="P:phosphoenolpyruvate-dependent sugar phosphotransferase system"/>
    <property type="evidence" value="ECO:0007669"/>
    <property type="project" value="UniProtKB-KW"/>
</dbReference>
<evidence type="ECO:0000259" key="15">
    <source>
        <dbReference type="PROSITE" id="PS51103"/>
    </source>
</evidence>
<evidence type="ECO:0000256" key="4">
    <source>
        <dbReference type="ARBA" id="ARBA00022597"/>
    </source>
</evidence>
<organism evidence="16 17">
    <name type="scientific">Paenibacillus typhae</name>
    <dbReference type="NCBI Taxonomy" id="1174501"/>
    <lineage>
        <taxon>Bacteria</taxon>
        <taxon>Bacillati</taxon>
        <taxon>Bacillota</taxon>
        <taxon>Bacilli</taxon>
        <taxon>Bacillales</taxon>
        <taxon>Paenibacillaceae</taxon>
        <taxon>Paenibacillus</taxon>
    </lineage>
</organism>
<evidence type="ECO:0000313" key="17">
    <source>
        <dbReference type="Proteomes" id="UP000199050"/>
    </source>
</evidence>
<evidence type="ECO:0000256" key="11">
    <source>
        <dbReference type="PROSITE-ProRule" id="PRU00421"/>
    </source>
</evidence>
<dbReference type="FunFam" id="2.70.70.10:FF:000001">
    <property type="entry name" value="PTS system glucose-specific IIA component"/>
    <property type="match status" value="1"/>
</dbReference>
<accession>A0A1G9CVW1</accession>
<dbReference type="Proteomes" id="UP000199050">
    <property type="component" value="Unassembled WGS sequence"/>
</dbReference>
<evidence type="ECO:0000256" key="9">
    <source>
        <dbReference type="ARBA" id="ARBA00022989"/>
    </source>
</evidence>
<dbReference type="Gene3D" id="3.30.1360.60">
    <property type="entry name" value="Glucose permease domain IIB"/>
    <property type="match status" value="1"/>
</dbReference>
<evidence type="ECO:0000256" key="1">
    <source>
        <dbReference type="ARBA" id="ARBA00004651"/>
    </source>
</evidence>
<dbReference type="InterPro" id="IPR001127">
    <property type="entry name" value="PTS_EIIA_1_perm"/>
</dbReference>
<comment type="subcellular location">
    <subcellularLocation>
        <location evidence="1">Cell membrane</location>
        <topology evidence="1">Multi-pass membrane protein</topology>
    </subcellularLocation>
</comment>
<dbReference type="AlphaFoldDB" id="A0A1G9CVW1"/>
<dbReference type="PROSITE" id="PS51103">
    <property type="entry name" value="PTS_EIIC_TYPE_1"/>
    <property type="match status" value="1"/>
</dbReference>
<proteinExistence type="predicted"/>
<feature type="domain" description="PTS EIIA type-1" evidence="13">
    <location>
        <begin position="504"/>
        <end position="608"/>
    </location>
</feature>
<evidence type="ECO:0000256" key="12">
    <source>
        <dbReference type="SAM" id="Phobius"/>
    </source>
</evidence>
<dbReference type="GO" id="GO:0015771">
    <property type="term" value="P:trehalose transport"/>
    <property type="evidence" value="ECO:0007669"/>
    <property type="project" value="TreeGrafter"/>
</dbReference>
<dbReference type="PANTHER" id="PTHR30175:SF1">
    <property type="entry name" value="PTS SYSTEM ARBUTIN-, CELLOBIOSE-, AND SALICIN-SPECIFIC EIIBC COMPONENT-RELATED"/>
    <property type="match status" value="1"/>
</dbReference>
<feature type="transmembrane region" description="Helical" evidence="12">
    <location>
        <begin position="295"/>
        <end position="318"/>
    </location>
</feature>
<dbReference type="Pfam" id="PF00358">
    <property type="entry name" value="PTS_EIIA_1"/>
    <property type="match status" value="1"/>
</dbReference>
<dbReference type="InterPro" id="IPR050558">
    <property type="entry name" value="PTS_Sugar-Specific_Components"/>
</dbReference>
<dbReference type="NCBIfam" id="TIGR01995">
    <property type="entry name" value="PTS-II-ABC-beta"/>
    <property type="match status" value="1"/>
</dbReference>
<keyword evidence="9 12" id="KW-1133">Transmembrane helix</keyword>
<feature type="transmembrane region" description="Helical" evidence="12">
    <location>
        <begin position="258"/>
        <end position="283"/>
    </location>
</feature>
<dbReference type="GO" id="GO:0090589">
    <property type="term" value="F:protein-phosphocysteine-trehalose phosphotransferase system transporter activity"/>
    <property type="evidence" value="ECO:0007669"/>
    <property type="project" value="TreeGrafter"/>
</dbReference>
<keyword evidence="2" id="KW-0813">Transport</keyword>
<dbReference type="STRING" id="1174501.SAMN05216192_14536"/>
<dbReference type="GO" id="GO:0005886">
    <property type="term" value="C:plasma membrane"/>
    <property type="evidence" value="ECO:0007669"/>
    <property type="project" value="UniProtKB-SubCell"/>
</dbReference>
<evidence type="ECO:0000259" key="13">
    <source>
        <dbReference type="PROSITE" id="PS51093"/>
    </source>
</evidence>
<keyword evidence="17" id="KW-1185">Reference proteome</keyword>
<dbReference type="PROSITE" id="PS01035">
    <property type="entry name" value="PTS_EIIB_TYPE_1_CYS"/>
    <property type="match status" value="1"/>
</dbReference>
<feature type="domain" description="PTS EIIB type-1" evidence="14">
    <location>
        <begin position="4"/>
        <end position="86"/>
    </location>
</feature>
<feature type="transmembrane region" description="Helical" evidence="12">
    <location>
        <begin position="391"/>
        <end position="411"/>
    </location>
</feature>
<dbReference type="EMBL" id="FNDX01000045">
    <property type="protein sequence ID" value="SDK55769.1"/>
    <property type="molecule type" value="Genomic_DNA"/>
</dbReference>
<keyword evidence="3" id="KW-1003">Cell membrane</keyword>
<dbReference type="InterPro" id="IPR013013">
    <property type="entry name" value="PTS_EIIC_1"/>
</dbReference>
<feature type="active site" description="Phosphocysteine intermediate; for EIIB activity" evidence="11">
    <location>
        <position position="26"/>
    </location>
</feature>
<dbReference type="RefSeq" id="WP_090718700.1">
    <property type="nucleotide sequence ID" value="NZ_CBCSKY010000049.1"/>
</dbReference>
<keyword evidence="5" id="KW-0808">Transferase</keyword>
<dbReference type="InterPro" id="IPR018113">
    <property type="entry name" value="PTrfase_EIIB_Cys"/>
</dbReference>
<dbReference type="SUPFAM" id="SSF51261">
    <property type="entry name" value="Duplicated hybrid motif"/>
    <property type="match status" value="1"/>
</dbReference>
<gene>
    <name evidence="16" type="ORF">SAMN05216192_14536</name>
</gene>
<dbReference type="PROSITE" id="PS51093">
    <property type="entry name" value="PTS_EIIA_TYPE_1"/>
    <property type="match status" value="1"/>
</dbReference>
<sequence length="634" mass="67851">MDQQKLAKEILRLVGGEDNIQDYTHCMTRLRFNLRDNGAADRAKLKELPGVMDVNINGGQFQVIIGNDVSKVYGELSKIAKNNAGSTRENAEHQGNNRGQKLGIKGSIGKFFADILPGIFNPLVPAIAGAGMIKALLAVIVMFNATAANTDLYKILNIISDAVFYFLPMLLAFSSAKKFNVNPYLAVVIGGVLLHPNFAKFMADGITSMSFLGLPVKLVSYSSSVIPIIATVWIMSYVERFVRKIVPNVLKTILEPMLILLIVAPIALIVIGPLGIYAGNAIADGYMYFYEHFGVIAGTLLGATFSLMVITGLHYGLIPLVFQAIAQNGFDYIMPIMTVANIAQAGAVFAVFLRTKNNSMKSLSGASTISALMGISEPAIYGVNLKLKKPFIAGVIGSAAGAFILSIFQVAAYALGKVGLPSLPLYIGHKFSLMVLAVCVSFVVAAVVAYVLGFKDVKEEAAEENNADLSSPPANEPQSAKKLQNEEIYAPIEGEVKSLSEVSDPAFSQETMGKGIAILPSEGRVVSPINGVLSVAFKKKHAVLLTSDDGAEVLIHVGIDTVKLGGKHFTLHVNQGERVSVGDLILEFDMDSITQEGFDIITPVIISNTSDYAGITAVSQTTVKEKDTLLKLNV</sequence>
<evidence type="ECO:0000256" key="5">
    <source>
        <dbReference type="ARBA" id="ARBA00022679"/>
    </source>
</evidence>
<dbReference type="PROSITE" id="PS00371">
    <property type="entry name" value="PTS_EIIA_TYPE_1_HIS"/>
    <property type="match status" value="1"/>
</dbReference>
<feature type="transmembrane region" description="Helical" evidence="12">
    <location>
        <begin position="155"/>
        <end position="174"/>
    </location>
</feature>
<keyword evidence="10 12" id="KW-0472">Membrane</keyword>
<dbReference type="NCBIfam" id="TIGR00830">
    <property type="entry name" value="PTBA"/>
    <property type="match status" value="1"/>
</dbReference>
<feature type="transmembrane region" description="Helical" evidence="12">
    <location>
        <begin position="330"/>
        <end position="353"/>
    </location>
</feature>
<evidence type="ECO:0000256" key="10">
    <source>
        <dbReference type="ARBA" id="ARBA00023136"/>
    </source>
</evidence>
<protein>
    <submittedName>
        <fullName evidence="16">PTS system, beta-glucosides-specific IIC component</fullName>
    </submittedName>
</protein>
<evidence type="ECO:0000256" key="2">
    <source>
        <dbReference type="ARBA" id="ARBA00022448"/>
    </source>
</evidence>
<dbReference type="FunFam" id="3.30.1360.60:FF:000001">
    <property type="entry name" value="PTS system glucose-specific IIBC component PtsG"/>
    <property type="match status" value="1"/>
</dbReference>
<feature type="transmembrane region" description="Helical" evidence="12">
    <location>
        <begin position="431"/>
        <end position="452"/>
    </location>
</feature>
<feature type="transmembrane region" description="Helical" evidence="12">
    <location>
        <begin position="181"/>
        <end position="198"/>
    </location>
</feature>
<evidence type="ECO:0000256" key="7">
    <source>
        <dbReference type="ARBA" id="ARBA00022692"/>
    </source>
</evidence>
<feature type="transmembrane region" description="Helical" evidence="12">
    <location>
        <begin position="365"/>
        <end position="384"/>
    </location>
</feature>
<keyword evidence="7 12" id="KW-0812">Transmembrane</keyword>
<dbReference type="PROSITE" id="PS51098">
    <property type="entry name" value="PTS_EIIB_TYPE_1"/>
    <property type="match status" value="1"/>
</dbReference>
<dbReference type="InterPro" id="IPR011055">
    <property type="entry name" value="Dup_hybrid_motif"/>
</dbReference>
<dbReference type="InterPro" id="IPR001996">
    <property type="entry name" value="PTS_IIB_1"/>
</dbReference>
<dbReference type="Pfam" id="PF00367">
    <property type="entry name" value="PTS_EIIB"/>
    <property type="match status" value="1"/>
</dbReference>
<dbReference type="Pfam" id="PF02378">
    <property type="entry name" value="PTS_EIIC"/>
    <property type="match status" value="1"/>
</dbReference>